<evidence type="ECO:0000313" key="3">
    <source>
        <dbReference type="EMBL" id="BBX15776.1"/>
    </source>
</evidence>
<dbReference type="InterPro" id="IPR023346">
    <property type="entry name" value="Lysozyme-like_dom_sf"/>
</dbReference>
<dbReference type="InterPro" id="IPR010618">
    <property type="entry name" value="RPF"/>
</dbReference>
<name>A0A7I7JV81_9MYCO</name>
<organism evidence="3 4">
    <name type="scientific">Mycolicibacterium duvalii</name>
    <dbReference type="NCBI Taxonomy" id="39688"/>
    <lineage>
        <taxon>Bacteria</taxon>
        <taxon>Bacillati</taxon>
        <taxon>Actinomycetota</taxon>
        <taxon>Actinomycetes</taxon>
        <taxon>Mycobacteriales</taxon>
        <taxon>Mycobacteriaceae</taxon>
        <taxon>Mycolicibacterium</taxon>
    </lineage>
</organism>
<evidence type="ECO:0000256" key="2">
    <source>
        <dbReference type="ARBA" id="ARBA00022801"/>
    </source>
</evidence>
<proteinExistence type="inferred from homology"/>
<dbReference type="GO" id="GO:0016787">
    <property type="term" value="F:hydrolase activity"/>
    <property type="evidence" value="ECO:0007669"/>
    <property type="project" value="UniProtKB-KW"/>
</dbReference>
<dbReference type="Pfam" id="PF06737">
    <property type="entry name" value="Transglycosylas"/>
    <property type="match status" value="1"/>
</dbReference>
<dbReference type="EMBL" id="AP022563">
    <property type="protein sequence ID" value="BBX15776.1"/>
    <property type="molecule type" value="Genomic_DNA"/>
</dbReference>
<keyword evidence="2" id="KW-0378">Hydrolase</keyword>
<comment type="similarity">
    <text evidence="1">Belongs to the transglycosylase family. Rpf subfamily.</text>
</comment>
<evidence type="ECO:0000313" key="4">
    <source>
        <dbReference type="Proteomes" id="UP000467006"/>
    </source>
</evidence>
<sequence>MNMSKLVSKGLMATAITGALAVVPMALSDSTTATAHADSVNWDAIAQCESGGNWSINTGNGHYGGLQFKPATWTANGGQGNPARASRAEQIRVAENVLRTQGIKAWPKCGPKGLTTASWTTTPAPTAPAAPAPARANGCAGMPTSVFGGIIDLRQMCTALFIPRAAR</sequence>
<dbReference type="AlphaFoldDB" id="A0A7I7JV81"/>
<dbReference type="Proteomes" id="UP000467006">
    <property type="component" value="Chromosome"/>
</dbReference>
<protein>
    <submittedName>
        <fullName evidence="3">Transglycosylase</fullName>
    </submittedName>
</protein>
<reference evidence="3 4" key="1">
    <citation type="journal article" date="2019" name="Emerg. Microbes Infect.">
        <title>Comprehensive subspecies identification of 175 nontuberculous mycobacteria species based on 7547 genomic profiles.</title>
        <authorList>
            <person name="Matsumoto Y."/>
            <person name="Kinjo T."/>
            <person name="Motooka D."/>
            <person name="Nabeya D."/>
            <person name="Jung N."/>
            <person name="Uechi K."/>
            <person name="Horii T."/>
            <person name="Iida T."/>
            <person name="Fujita J."/>
            <person name="Nakamura S."/>
        </authorList>
    </citation>
    <scope>NUCLEOTIDE SEQUENCE [LARGE SCALE GENOMIC DNA]</scope>
    <source>
        <strain evidence="3 4">JCM 6396</strain>
    </source>
</reference>
<accession>A0A7I7JV81</accession>
<dbReference type="KEGG" id="mdu:MDUV_06360"/>
<evidence type="ECO:0000256" key="1">
    <source>
        <dbReference type="ARBA" id="ARBA00010830"/>
    </source>
</evidence>
<dbReference type="CDD" id="cd13925">
    <property type="entry name" value="RPF"/>
    <property type="match status" value="1"/>
</dbReference>
<dbReference type="SUPFAM" id="SSF53955">
    <property type="entry name" value="Lysozyme-like"/>
    <property type="match status" value="1"/>
</dbReference>
<dbReference type="Gene3D" id="1.10.530.10">
    <property type="match status" value="1"/>
</dbReference>
<keyword evidence="4" id="KW-1185">Reference proteome</keyword>
<gene>
    <name evidence="3" type="ORF">MDUV_06360</name>
</gene>
<dbReference type="RefSeq" id="WP_098004596.1">
    <property type="nucleotide sequence ID" value="NZ_AP022563.1"/>
</dbReference>
<dbReference type="OrthoDB" id="1404170at2"/>